<evidence type="ECO:0000313" key="3">
    <source>
        <dbReference type="Proteomes" id="UP000649179"/>
    </source>
</evidence>
<comment type="caution">
    <text evidence="2">The sequence shown here is derived from an EMBL/GenBank/DDBJ whole genome shotgun (WGS) entry which is preliminary data.</text>
</comment>
<feature type="transmembrane region" description="Helical" evidence="1">
    <location>
        <begin position="246"/>
        <end position="279"/>
    </location>
</feature>
<feature type="transmembrane region" description="Helical" evidence="1">
    <location>
        <begin position="286"/>
        <end position="310"/>
    </location>
</feature>
<keyword evidence="1" id="KW-0472">Membrane</keyword>
<name>A0A917BA70_9ACTN</name>
<feature type="transmembrane region" description="Helical" evidence="1">
    <location>
        <begin position="426"/>
        <end position="443"/>
    </location>
</feature>
<sequence>MAAAAGLVVAVLVVVAAFVVPPLLGWDVRARVDQNGAAPTHGYWEAKVGIGTIPAVLLAVLGVRYATGLAQRLTWRWLLLAAFVAGLAWMLALAYVDGSSGMTRVLGNAYEYLPTARDVTNLPGTIDDFIRRIPYAAGDNWVTHIAGHPVGALITFVVLVRLGLGGDYSAAMVVTLAAATIAPAVLVTLRRLGAEPLARRAAPYLVLTPAAVFMAVSADALFAAIAAWGLAALACAATSARTGPMIGWAGLAGLLLGWCVLLSYGLLLLGLLAVAVLLVARSWRPLPVAVVAALVPVLVLAAMGFAWWDAYPVLVERYNDGVAMDRPMAYWWWGNLGALLVSAGPLLGAGLGLWAARLGGMGRAVRARLRESPERAVLILVGAAVLTIALADASGMSKAEVERIWIPFIPWLTISLALLPRRWGRWALGGQVVFALAVQHLLYTSW</sequence>
<feature type="transmembrane region" description="Helical" evidence="1">
    <location>
        <begin position="330"/>
        <end position="355"/>
    </location>
</feature>
<protein>
    <submittedName>
        <fullName evidence="2">Membrane protein</fullName>
    </submittedName>
</protein>
<evidence type="ECO:0000313" key="2">
    <source>
        <dbReference type="EMBL" id="GGF30700.1"/>
    </source>
</evidence>
<keyword evidence="3" id="KW-1185">Reference proteome</keyword>
<feature type="transmembrane region" description="Helical" evidence="1">
    <location>
        <begin position="77"/>
        <end position="96"/>
    </location>
</feature>
<organism evidence="2 3">
    <name type="scientific">Marmoricola endophyticus</name>
    <dbReference type="NCBI Taxonomy" id="2040280"/>
    <lineage>
        <taxon>Bacteria</taxon>
        <taxon>Bacillati</taxon>
        <taxon>Actinomycetota</taxon>
        <taxon>Actinomycetes</taxon>
        <taxon>Propionibacteriales</taxon>
        <taxon>Nocardioidaceae</taxon>
        <taxon>Marmoricola</taxon>
    </lineage>
</organism>
<gene>
    <name evidence="2" type="ORF">GCM10011519_00150</name>
</gene>
<feature type="transmembrane region" description="Helical" evidence="1">
    <location>
        <begin position="201"/>
        <end position="234"/>
    </location>
</feature>
<feature type="transmembrane region" description="Helical" evidence="1">
    <location>
        <begin position="403"/>
        <end position="419"/>
    </location>
</feature>
<dbReference type="Proteomes" id="UP000649179">
    <property type="component" value="Unassembled WGS sequence"/>
</dbReference>
<feature type="transmembrane region" description="Helical" evidence="1">
    <location>
        <begin position="48"/>
        <end position="65"/>
    </location>
</feature>
<keyword evidence="1" id="KW-0812">Transmembrane</keyword>
<evidence type="ECO:0000256" key="1">
    <source>
        <dbReference type="SAM" id="Phobius"/>
    </source>
</evidence>
<dbReference type="AlphaFoldDB" id="A0A917BA70"/>
<reference evidence="2" key="2">
    <citation type="submission" date="2020-09" db="EMBL/GenBank/DDBJ databases">
        <authorList>
            <person name="Sun Q."/>
            <person name="Zhou Y."/>
        </authorList>
    </citation>
    <scope>NUCLEOTIDE SEQUENCE</scope>
    <source>
        <strain evidence="2">CGMCC 1.16067</strain>
    </source>
</reference>
<reference evidence="2" key="1">
    <citation type="journal article" date="2014" name="Int. J. Syst. Evol. Microbiol.">
        <title>Complete genome sequence of Corynebacterium casei LMG S-19264T (=DSM 44701T), isolated from a smear-ripened cheese.</title>
        <authorList>
            <consortium name="US DOE Joint Genome Institute (JGI-PGF)"/>
            <person name="Walter F."/>
            <person name="Albersmeier A."/>
            <person name="Kalinowski J."/>
            <person name="Ruckert C."/>
        </authorList>
    </citation>
    <scope>NUCLEOTIDE SEQUENCE</scope>
    <source>
        <strain evidence="2">CGMCC 1.16067</strain>
    </source>
</reference>
<feature type="transmembrane region" description="Helical" evidence="1">
    <location>
        <begin position="168"/>
        <end position="189"/>
    </location>
</feature>
<accession>A0A917BA70</accession>
<dbReference type="EMBL" id="BMKQ01000001">
    <property type="protein sequence ID" value="GGF30700.1"/>
    <property type="molecule type" value="Genomic_DNA"/>
</dbReference>
<keyword evidence="1" id="KW-1133">Transmembrane helix</keyword>
<proteinExistence type="predicted"/>
<feature type="transmembrane region" description="Helical" evidence="1">
    <location>
        <begin position="376"/>
        <end position="397"/>
    </location>
</feature>